<gene>
    <name evidence="1" type="ORF">MCU_01459</name>
</gene>
<evidence type="ECO:0000313" key="1">
    <source>
        <dbReference type="EMBL" id="EJF82431.1"/>
    </source>
</evidence>
<reference evidence="1 2" key="1">
    <citation type="submission" date="2012-03" db="EMBL/GenBank/DDBJ databases">
        <title>The Genome Sequence of Bartonella elizabethae Re6043vi.</title>
        <authorList>
            <consortium name="The Broad Institute Genome Sequencing Platform"/>
            <consortium name="The Broad Institute Genome Sequencing Center for Infectious Disease"/>
            <person name="Feldgarden M."/>
            <person name="Kirby J."/>
            <person name="Kosoy M."/>
            <person name="Birtles R."/>
            <person name="Probert W.S."/>
            <person name="Chiaraviglio L."/>
            <person name="Young S.K."/>
            <person name="Zeng Q."/>
            <person name="Gargeya S."/>
            <person name="Fitzgerald M."/>
            <person name="Haas B."/>
            <person name="Abouelleil A."/>
            <person name="Alvarado L."/>
            <person name="Arachchi H.M."/>
            <person name="Berlin A."/>
            <person name="Chapman S.B."/>
            <person name="Gearin G."/>
            <person name="Goldberg J."/>
            <person name="Griggs A."/>
            <person name="Gujja S."/>
            <person name="Hansen M."/>
            <person name="Heiman D."/>
            <person name="Howarth C."/>
            <person name="Larimer J."/>
            <person name="Lui A."/>
            <person name="MacDonald P.J.P."/>
            <person name="McCowen C."/>
            <person name="Montmayeur A."/>
            <person name="Murphy C."/>
            <person name="Neiman D."/>
            <person name="Pearson M."/>
            <person name="Priest M."/>
            <person name="Roberts A."/>
            <person name="Saif S."/>
            <person name="Shea T."/>
            <person name="Sisk P."/>
            <person name="Stolte C."/>
            <person name="Sykes S."/>
            <person name="Wortman J."/>
            <person name="Nusbaum C."/>
            <person name="Birren B."/>
        </authorList>
    </citation>
    <scope>NUCLEOTIDE SEQUENCE [LARGE SCALE GENOMIC DNA]</scope>
    <source>
        <strain evidence="1 2">Re6043vi</strain>
    </source>
</reference>
<keyword evidence="2" id="KW-1185">Reference proteome</keyword>
<organism evidence="1 2">
    <name type="scientific">Bartonella elizabethae Re6043vi</name>
    <dbReference type="NCBI Taxonomy" id="1094554"/>
    <lineage>
        <taxon>Bacteria</taxon>
        <taxon>Pseudomonadati</taxon>
        <taxon>Pseudomonadota</taxon>
        <taxon>Alphaproteobacteria</taxon>
        <taxon>Hyphomicrobiales</taxon>
        <taxon>Bartonellaceae</taxon>
        <taxon>Bartonella</taxon>
    </lineage>
</organism>
<dbReference type="EMBL" id="AILW01000024">
    <property type="protein sequence ID" value="EJF82431.1"/>
    <property type="molecule type" value="Genomic_DNA"/>
</dbReference>
<evidence type="ECO:0000313" key="2">
    <source>
        <dbReference type="Proteomes" id="UP000008942"/>
    </source>
</evidence>
<accession>A0ABN0GIN3</accession>
<dbReference type="Proteomes" id="UP000008942">
    <property type="component" value="Unassembled WGS sequence"/>
</dbReference>
<sequence length="93" mass="10912">MDGFKSWREIFEKGRHCWIVEWRVFLFFSKGGMEEKGIGRRESREEGQGLEAWLAEPLDRGARGGFYSFSSFGGGMGEKMFVYRGLRFARWSR</sequence>
<protein>
    <submittedName>
        <fullName evidence="1">Uncharacterized protein</fullName>
    </submittedName>
</protein>
<name>A0ABN0GIN3_BAREL</name>
<proteinExistence type="predicted"/>
<comment type="caution">
    <text evidence="1">The sequence shown here is derived from an EMBL/GenBank/DDBJ whole genome shotgun (WGS) entry which is preliminary data.</text>
</comment>